<dbReference type="AlphaFoldDB" id="A0AAV9CY66"/>
<evidence type="ECO:0000256" key="1">
    <source>
        <dbReference type="SAM" id="SignalP"/>
    </source>
</evidence>
<evidence type="ECO:0000313" key="2">
    <source>
        <dbReference type="EMBL" id="KAK1293298.1"/>
    </source>
</evidence>
<reference evidence="2" key="2">
    <citation type="submission" date="2023-06" db="EMBL/GenBank/DDBJ databases">
        <authorList>
            <person name="Ma L."/>
            <person name="Liu K.-W."/>
            <person name="Li Z."/>
            <person name="Hsiao Y.-Y."/>
            <person name="Qi Y."/>
            <person name="Fu T."/>
            <person name="Tang G."/>
            <person name="Zhang D."/>
            <person name="Sun W.-H."/>
            <person name="Liu D.-K."/>
            <person name="Li Y."/>
            <person name="Chen G.-Z."/>
            <person name="Liu X.-D."/>
            <person name="Liao X.-Y."/>
            <person name="Jiang Y.-T."/>
            <person name="Yu X."/>
            <person name="Hao Y."/>
            <person name="Huang J."/>
            <person name="Zhao X.-W."/>
            <person name="Ke S."/>
            <person name="Chen Y.-Y."/>
            <person name="Wu W.-L."/>
            <person name="Hsu J.-L."/>
            <person name="Lin Y.-F."/>
            <person name="Huang M.-D."/>
            <person name="Li C.-Y."/>
            <person name="Huang L."/>
            <person name="Wang Z.-W."/>
            <person name="Zhao X."/>
            <person name="Zhong W.-Y."/>
            <person name="Peng D.-H."/>
            <person name="Ahmad S."/>
            <person name="Lan S."/>
            <person name="Zhang J.-S."/>
            <person name="Tsai W.-C."/>
            <person name="Van De Peer Y."/>
            <person name="Liu Z.-J."/>
        </authorList>
    </citation>
    <scope>NUCLEOTIDE SEQUENCE</scope>
    <source>
        <strain evidence="2">CP</strain>
        <tissue evidence="2">Leaves</tissue>
    </source>
</reference>
<comment type="caution">
    <text evidence="2">The sequence shown here is derived from an EMBL/GenBank/DDBJ whole genome shotgun (WGS) entry which is preliminary data.</text>
</comment>
<evidence type="ECO:0000313" key="3">
    <source>
        <dbReference type="Proteomes" id="UP001180020"/>
    </source>
</evidence>
<name>A0AAV9CY66_ACOCL</name>
<reference evidence="2" key="1">
    <citation type="journal article" date="2023" name="Nat. Commun.">
        <title>Diploid and tetraploid genomes of Acorus and the evolution of monocots.</title>
        <authorList>
            <person name="Ma L."/>
            <person name="Liu K.W."/>
            <person name="Li Z."/>
            <person name="Hsiao Y.Y."/>
            <person name="Qi Y."/>
            <person name="Fu T."/>
            <person name="Tang G.D."/>
            <person name="Zhang D."/>
            <person name="Sun W.H."/>
            <person name="Liu D.K."/>
            <person name="Li Y."/>
            <person name="Chen G.Z."/>
            <person name="Liu X.D."/>
            <person name="Liao X.Y."/>
            <person name="Jiang Y.T."/>
            <person name="Yu X."/>
            <person name="Hao Y."/>
            <person name="Huang J."/>
            <person name="Zhao X.W."/>
            <person name="Ke S."/>
            <person name="Chen Y.Y."/>
            <person name="Wu W.L."/>
            <person name="Hsu J.L."/>
            <person name="Lin Y.F."/>
            <person name="Huang M.D."/>
            <person name="Li C.Y."/>
            <person name="Huang L."/>
            <person name="Wang Z.W."/>
            <person name="Zhao X."/>
            <person name="Zhong W.Y."/>
            <person name="Peng D.H."/>
            <person name="Ahmad S."/>
            <person name="Lan S."/>
            <person name="Zhang J.S."/>
            <person name="Tsai W.C."/>
            <person name="Van de Peer Y."/>
            <person name="Liu Z.J."/>
        </authorList>
    </citation>
    <scope>NUCLEOTIDE SEQUENCE</scope>
    <source>
        <strain evidence="2">CP</strain>
    </source>
</reference>
<gene>
    <name evidence="2" type="ORF">QJS10_CPB17g00788</name>
</gene>
<dbReference type="EMBL" id="JAUJYO010000017">
    <property type="protein sequence ID" value="KAK1293298.1"/>
    <property type="molecule type" value="Genomic_DNA"/>
</dbReference>
<feature type="chain" id="PRO_5043541295" description="Reverse transcriptase zinc-binding domain-containing protein" evidence="1">
    <location>
        <begin position="35"/>
        <end position="131"/>
    </location>
</feature>
<evidence type="ECO:0008006" key="4">
    <source>
        <dbReference type="Google" id="ProtNLM"/>
    </source>
</evidence>
<proteinExistence type="predicted"/>
<dbReference type="Proteomes" id="UP001180020">
    <property type="component" value="Unassembled WGS sequence"/>
</dbReference>
<protein>
    <recommendedName>
        <fullName evidence="4">Reverse transcriptase zinc-binding domain-containing protein</fullName>
    </recommendedName>
</protein>
<sequence>MSTMCEFCNQCPEMVKHLFCQCLALLPLWSLVEAATGVPTSFTNEEEMWHRMRHCTNPGSSRVQSRVVKIILPATLWAVWLNRNKKIFLGHRFYIENIWEDTVQLVTAWGCTLARARSVQLLGGAFTIDPG</sequence>
<keyword evidence="1" id="KW-0732">Signal</keyword>
<accession>A0AAV9CY66</accession>
<feature type="signal peptide" evidence="1">
    <location>
        <begin position="1"/>
        <end position="34"/>
    </location>
</feature>
<keyword evidence="3" id="KW-1185">Reference proteome</keyword>
<organism evidence="2 3">
    <name type="scientific">Acorus calamus</name>
    <name type="common">Sweet flag</name>
    <dbReference type="NCBI Taxonomy" id="4465"/>
    <lineage>
        <taxon>Eukaryota</taxon>
        <taxon>Viridiplantae</taxon>
        <taxon>Streptophyta</taxon>
        <taxon>Embryophyta</taxon>
        <taxon>Tracheophyta</taxon>
        <taxon>Spermatophyta</taxon>
        <taxon>Magnoliopsida</taxon>
        <taxon>Liliopsida</taxon>
        <taxon>Acoraceae</taxon>
        <taxon>Acorus</taxon>
    </lineage>
</organism>